<evidence type="ECO:0000313" key="2">
    <source>
        <dbReference type="EMBL" id="KAJ5116269.1"/>
    </source>
</evidence>
<proteinExistence type="predicted"/>
<keyword evidence="3" id="KW-1185">Reference proteome</keyword>
<dbReference type="EMBL" id="JAPQKH010000001">
    <property type="protein sequence ID" value="KAJ5116269.1"/>
    <property type="molecule type" value="Genomic_DNA"/>
</dbReference>
<feature type="compositionally biased region" description="Gly residues" evidence="1">
    <location>
        <begin position="389"/>
        <end position="398"/>
    </location>
</feature>
<protein>
    <submittedName>
        <fullName evidence="2">Uncharacterized protein</fullName>
    </submittedName>
</protein>
<reference evidence="2" key="2">
    <citation type="journal article" date="2023" name="IMA Fungus">
        <title>Comparative genomic study of the Penicillium genus elucidates a diverse pangenome and 15 lateral gene transfer events.</title>
        <authorList>
            <person name="Petersen C."/>
            <person name="Sorensen T."/>
            <person name="Nielsen M.R."/>
            <person name="Sondergaard T.E."/>
            <person name="Sorensen J.L."/>
            <person name="Fitzpatrick D.A."/>
            <person name="Frisvad J.C."/>
            <person name="Nielsen K.L."/>
        </authorList>
    </citation>
    <scope>NUCLEOTIDE SEQUENCE</scope>
    <source>
        <strain evidence="2">IBT 30069</strain>
    </source>
</reference>
<dbReference type="OrthoDB" id="4352890at2759"/>
<feature type="region of interest" description="Disordered" evidence="1">
    <location>
        <begin position="1"/>
        <end position="21"/>
    </location>
</feature>
<evidence type="ECO:0000313" key="3">
    <source>
        <dbReference type="Proteomes" id="UP001149165"/>
    </source>
</evidence>
<feature type="region of interest" description="Disordered" evidence="1">
    <location>
        <begin position="349"/>
        <end position="368"/>
    </location>
</feature>
<accession>A0A9W9KSE4</accession>
<evidence type="ECO:0000256" key="1">
    <source>
        <dbReference type="SAM" id="MobiDB-lite"/>
    </source>
</evidence>
<organism evidence="2 3">
    <name type="scientific">Penicillium angulare</name>
    <dbReference type="NCBI Taxonomy" id="116970"/>
    <lineage>
        <taxon>Eukaryota</taxon>
        <taxon>Fungi</taxon>
        <taxon>Dikarya</taxon>
        <taxon>Ascomycota</taxon>
        <taxon>Pezizomycotina</taxon>
        <taxon>Eurotiomycetes</taxon>
        <taxon>Eurotiomycetidae</taxon>
        <taxon>Eurotiales</taxon>
        <taxon>Aspergillaceae</taxon>
        <taxon>Penicillium</taxon>
    </lineage>
</organism>
<comment type="caution">
    <text evidence="2">The sequence shown here is derived from an EMBL/GenBank/DDBJ whole genome shotgun (WGS) entry which is preliminary data.</text>
</comment>
<sequence length="398" mass="45576">MARQSSDSARSTDTNRPYKDAEKALEQHGFYDVGKEWEIWNALKIDARKGKEMNGRGEIERYCWEIFEKIIDRYSEQHQKKVLGRGAKRREALSALLKEDKGNWPDSAKKIEPDTLLPQLVRYISMHLKEFQEKKMQDALNESTTPPEPPAGPEPGNPEPEVKLPAVQSYYVAPSYTYAYVPNADIQIIRGNKPFSPFVIRLSDLCVYETSRSLDMDWVDINSEHKFDELLSILKVKPDGEEEVWFCTRSLGEVLHHYKDNRPDLNNKPWIFESLIDTFNYRSTIERAMQARYPDGHEIWSGGDSVGRVERPSFTIIIRRKGAPGDVLDHKKQQPVIVTAKMKRKSYAGQTTLEYTPPGPEEEVVELDDKKAWVNPKYKKQKKKNANGNGNGSEGGGS</sequence>
<feature type="region of interest" description="Disordered" evidence="1">
    <location>
        <begin position="136"/>
        <end position="161"/>
    </location>
</feature>
<feature type="compositionally biased region" description="Polar residues" evidence="1">
    <location>
        <begin position="1"/>
        <end position="15"/>
    </location>
</feature>
<name>A0A9W9KSE4_9EURO</name>
<feature type="region of interest" description="Disordered" evidence="1">
    <location>
        <begin position="375"/>
        <end position="398"/>
    </location>
</feature>
<reference evidence="2" key="1">
    <citation type="submission" date="2022-11" db="EMBL/GenBank/DDBJ databases">
        <authorList>
            <person name="Petersen C."/>
        </authorList>
    </citation>
    <scope>NUCLEOTIDE SEQUENCE</scope>
    <source>
        <strain evidence="2">IBT 30069</strain>
    </source>
</reference>
<gene>
    <name evidence="2" type="ORF">N7456_000617</name>
</gene>
<dbReference type="Proteomes" id="UP001149165">
    <property type="component" value="Unassembled WGS sequence"/>
</dbReference>
<feature type="compositionally biased region" description="Pro residues" evidence="1">
    <location>
        <begin position="146"/>
        <end position="158"/>
    </location>
</feature>
<dbReference type="AlphaFoldDB" id="A0A9W9KSE4"/>